<gene>
    <name evidence="1" type="ORF">G4223_05680</name>
</gene>
<dbReference type="Proteomes" id="UP000480684">
    <property type="component" value="Unassembled WGS sequence"/>
</dbReference>
<dbReference type="RefSeq" id="WP_163676263.1">
    <property type="nucleotide sequence ID" value="NZ_JAAIYP010000032.1"/>
</dbReference>
<evidence type="ECO:0000313" key="1">
    <source>
        <dbReference type="EMBL" id="NFV79595.1"/>
    </source>
</evidence>
<proteinExistence type="predicted"/>
<sequence length="112" mass="11549">MKRAKRKDLMAGDDVPTVFLRGMMVTGLLVAIQDRRAARRPAAPAKVLRHALQGGAALAAGTVAARALTRNDLPLALTAIAAGAAGVLAAEALIPSPDTDDIKESGRGQEEV</sequence>
<keyword evidence="2" id="KW-1185">Reference proteome</keyword>
<protein>
    <submittedName>
        <fullName evidence="1">Uncharacterized protein</fullName>
    </submittedName>
</protein>
<name>A0A7C9UY31_9PROT</name>
<reference evidence="1 2" key="1">
    <citation type="submission" date="2020-02" db="EMBL/GenBank/DDBJ databases">
        <authorList>
            <person name="Dziuba M."/>
            <person name="Kuznetsov B."/>
            <person name="Mardanov A."/>
            <person name="Ravin N."/>
            <person name="Grouzdev D."/>
        </authorList>
    </citation>
    <scope>NUCLEOTIDE SEQUENCE [LARGE SCALE GENOMIC DNA]</scope>
    <source>
        <strain evidence="1 2">SpK</strain>
    </source>
</reference>
<accession>A0A7C9UY31</accession>
<dbReference type="EMBL" id="JAAIYP010000032">
    <property type="protein sequence ID" value="NFV79595.1"/>
    <property type="molecule type" value="Genomic_DNA"/>
</dbReference>
<organism evidence="1 2">
    <name type="scientific">Magnetospirillum aberrantis SpK</name>
    <dbReference type="NCBI Taxonomy" id="908842"/>
    <lineage>
        <taxon>Bacteria</taxon>
        <taxon>Pseudomonadati</taxon>
        <taxon>Pseudomonadota</taxon>
        <taxon>Alphaproteobacteria</taxon>
        <taxon>Rhodospirillales</taxon>
        <taxon>Rhodospirillaceae</taxon>
        <taxon>Magnetospirillum</taxon>
    </lineage>
</organism>
<comment type="caution">
    <text evidence="1">The sequence shown here is derived from an EMBL/GenBank/DDBJ whole genome shotgun (WGS) entry which is preliminary data.</text>
</comment>
<dbReference type="AlphaFoldDB" id="A0A7C9UY31"/>
<evidence type="ECO:0000313" key="2">
    <source>
        <dbReference type="Proteomes" id="UP000480684"/>
    </source>
</evidence>